<gene>
    <name evidence="1" type="ORF">H3Z74_02255</name>
</gene>
<dbReference type="RefSeq" id="WP_187762399.1">
    <property type="nucleotide sequence ID" value="NZ_CP061038.1"/>
</dbReference>
<dbReference type="Proteomes" id="UP000516148">
    <property type="component" value="Chromosome"/>
</dbReference>
<proteinExistence type="predicted"/>
<name>A0A7H0LK92_9SPHN</name>
<evidence type="ECO:0000313" key="2">
    <source>
        <dbReference type="Proteomes" id="UP000516148"/>
    </source>
</evidence>
<dbReference type="KEGG" id="spap:H3Z74_02255"/>
<protein>
    <submittedName>
        <fullName evidence="1">Uncharacterized protein</fullName>
    </submittedName>
</protein>
<organism evidence="1 2">
    <name type="scientific">Sphingomonas alpina</name>
    <dbReference type="NCBI Taxonomy" id="653931"/>
    <lineage>
        <taxon>Bacteria</taxon>
        <taxon>Pseudomonadati</taxon>
        <taxon>Pseudomonadota</taxon>
        <taxon>Alphaproteobacteria</taxon>
        <taxon>Sphingomonadales</taxon>
        <taxon>Sphingomonadaceae</taxon>
        <taxon>Sphingomonas</taxon>
    </lineage>
</organism>
<sequence>MTPAERTQEFDRQTGVLVDRGYPQHSGLGETAFRALLAPLAEKVVILQVSAGDMETGKLPFVIAVKSELVATDVQMAAVSKDGRQGVSKLYPRSASDFRVTADTVLPASPAYLISDIDRGQLNRNLPPNEALVLIKGKARLTLTIEEGIAIATQFPDFLRKNNCYSLLASRHPGDQRVPAIWINAARQPNLGWCWDGNPHTWLGSASCASRTD</sequence>
<accession>A0A7H0LK92</accession>
<dbReference type="AlphaFoldDB" id="A0A7H0LK92"/>
<keyword evidence="2" id="KW-1185">Reference proteome</keyword>
<dbReference type="EMBL" id="CP061038">
    <property type="protein sequence ID" value="QNQ10095.1"/>
    <property type="molecule type" value="Genomic_DNA"/>
</dbReference>
<dbReference type="InterPro" id="IPR043755">
    <property type="entry name" value="DUF5701"/>
</dbReference>
<dbReference type="Pfam" id="PF18959">
    <property type="entry name" value="DUF5701"/>
    <property type="match status" value="1"/>
</dbReference>
<reference evidence="1 2" key="1">
    <citation type="submission" date="2020-09" db="EMBL/GenBank/DDBJ databases">
        <title>Sphingomonas sp., a new species isolated from pork steak.</title>
        <authorList>
            <person name="Heidler von Heilborn D."/>
        </authorList>
    </citation>
    <scope>NUCLEOTIDE SEQUENCE [LARGE SCALE GENOMIC DNA]</scope>
    <source>
        <strain evidence="2">S8-3T</strain>
    </source>
</reference>
<evidence type="ECO:0000313" key="1">
    <source>
        <dbReference type="EMBL" id="QNQ10095.1"/>
    </source>
</evidence>